<reference evidence="1 2" key="1">
    <citation type="submission" date="2019-02" db="EMBL/GenBank/DDBJ databases">
        <title>Deep-cultivation of Planctomycetes and their phenomic and genomic characterization uncovers novel biology.</title>
        <authorList>
            <person name="Wiegand S."/>
            <person name="Jogler M."/>
            <person name="Boedeker C."/>
            <person name="Pinto D."/>
            <person name="Vollmers J."/>
            <person name="Rivas-Marin E."/>
            <person name="Kohn T."/>
            <person name="Peeters S.H."/>
            <person name="Heuer A."/>
            <person name="Rast P."/>
            <person name="Oberbeckmann S."/>
            <person name="Bunk B."/>
            <person name="Jeske O."/>
            <person name="Meyerdierks A."/>
            <person name="Storesund J.E."/>
            <person name="Kallscheuer N."/>
            <person name="Luecker S."/>
            <person name="Lage O.M."/>
            <person name="Pohl T."/>
            <person name="Merkel B.J."/>
            <person name="Hornburger P."/>
            <person name="Mueller R.-W."/>
            <person name="Bruemmer F."/>
            <person name="Labrenz M."/>
            <person name="Spormann A.M."/>
            <person name="Op den Camp H."/>
            <person name="Overmann J."/>
            <person name="Amann R."/>
            <person name="Jetten M.S.M."/>
            <person name="Mascher T."/>
            <person name="Medema M.H."/>
            <person name="Devos D.P."/>
            <person name="Kaster A.-K."/>
            <person name="Ovreas L."/>
            <person name="Rohde M."/>
            <person name="Galperin M.Y."/>
            <person name="Jogler C."/>
        </authorList>
    </citation>
    <scope>NUCLEOTIDE SEQUENCE [LARGE SCALE GENOMIC DNA]</scope>
    <source>
        <strain evidence="1 2">Pan189</strain>
    </source>
</reference>
<protein>
    <submittedName>
        <fullName evidence="1">Uncharacterized protein</fullName>
    </submittedName>
</protein>
<dbReference type="EMBL" id="CP036268">
    <property type="protein sequence ID" value="QDT37789.1"/>
    <property type="molecule type" value="Genomic_DNA"/>
</dbReference>
<dbReference type="Proteomes" id="UP000317318">
    <property type="component" value="Chromosome"/>
</dbReference>
<proteinExistence type="predicted"/>
<organism evidence="1 2">
    <name type="scientific">Stratiformator vulcanicus</name>
    <dbReference type="NCBI Taxonomy" id="2527980"/>
    <lineage>
        <taxon>Bacteria</taxon>
        <taxon>Pseudomonadati</taxon>
        <taxon>Planctomycetota</taxon>
        <taxon>Planctomycetia</taxon>
        <taxon>Planctomycetales</taxon>
        <taxon>Planctomycetaceae</taxon>
        <taxon>Stratiformator</taxon>
    </lineage>
</organism>
<sequence length="315" mass="35422">MFRPSISQLVRAAVMTAVMVGCTLPAYAQIVPGSGRRLDRIFDDFEDEEWEYKYNLPKSSHEQDNRMRGPLAYSTNGMWAESGKRGTPDYVARVETPPNGIAGSKGALMIRTLNSGIPERIGGEPQQDDLIYRVANKAGSIPASAGPNVVVRLWIPPFEEFEKRTSSHFGIRLALSTTVEEKKGKWIFKRTVKTRESYWPGMFIQYFGTDRGHSEPKVNFVIRGADNGGDFPGPQIHKSGWWTVGMSVSPDGRVHYYAREGVENLRPQDKIASTTPYGYEAESMSTLFFNITSRNDGRTWSTPFVIDDPMVFRAY</sequence>
<gene>
    <name evidence="1" type="ORF">Pan189_21710</name>
</gene>
<name>A0A517R1M0_9PLAN</name>
<keyword evidence="2" id="KW-1185">Reference proteome</keyword>
<dbReference type="AlphaFoldDB" id="A0A517R1M0"/>
<evidence type="ECO:0000313" key="1">
    <source>
        <dbReference type="EMBL" id="QDT37789.1"/>
    </source>
</evidence>
<dbReference type="OrthoDB" id="242701at2"/>
<dbReference type="RefSeq" id="WP_145363878.1">
    <property type="nucleotide sequence ID" value="NZ_CP036268.1"/>
</dbReference>
<dbReference type="KEGG" id="svp:Pan189_21710"/>
<dbReference type="PROSITE" id="PS51257">
    <property type="entry name" value="PROKAR_LIPOPROTEIN"/>
    <property type="match status" value="1"/>
</dbReference>
<evidence type="ECO:0000313" key="2">
    <source>
        <dbReference type="Proteomes" id="UP000317318"/>
    </source>
</evidence>
<accession>A0A517R1M0</accession>